<dbReference type="AlphaFoldDB" id="A0A508TEB6"/>
<keyword evidence="2" id="KW-0732">Signal</keyword>
<dbReference type="EMBL" id="CAADFC020000016">
    <property type="protein sequence ID" value="VIO72771.1"/>
    <property type="molecule type" value="Genomic_DNA"/>
</dbReference>
<evidence type="ECO:0000313" key="4">
    <source>
        <dbReference type="Proteomes" id="UP000328092"/>
    </source>
</evidence>
<reference evidence="3" key="1">
    <citation type="submission" date="2019-02" db="EMBL/GenBank/DDBJ databases">
        <authorList>
            <person name="Pothier F.J."/>
        </authorList>
    </citation>
    <scope>NUCLEOTIDE SEQUENCE</scope>
    <source>
        <strain evidence="3">CI-1B</strain>
    </source>
</reference>
<protein>
    <submittedName>
        <fullName evidence="3">Uncharacterized protein</fullName>
    </submittedName>
</protein>
<feature type="region of interest" description="Disordered" evidence="1">
    <location>
        <begin position="39"/>
        <end position="59"/>
    </location>
</feature>
<evidence type="ECO:0000256" key="1">
    <source>
        <dbReference type="SAM" id="MobiDB-lite"/>
    </source>
</evidence>
<dbReference type="Proteomes" id="UP000328092">
    <property type="component" value="Unassembled WGS sequence"/>
</dbReference>
<keyword evidence="4" id="KW-1185">Reference proteome</keyword>
<evidence type="ECO:0000256" key="2">
    <source>
        <dbReference type="SAM" id="SignalP"/>
    </source>
</evidence>
<sequence length="71" mass="7520">MKPLIMASFIAALGLLAVLTAPRSHPISTVGLAISGGGSSLHDMQSGRQADKLPADDFDDRSLVFPRESKR</sequence>
<feature type="signal peptide" evidence="2">
    <location>
        <begin position="1"/>
        <end position="17"/>
    </location>
</feature>
<proteinExistence type="predicted"/>
<evidence type="ECO:0000313" key="3">
    <source>
        <dbReference type="EMBL" id="VIO72771.1"/>
    </source>
</evidence>
<dbReference type="OrthoDB" id="8254372at2"/>
<feature type="chain" id="PRO_5021258883" evidence="2">
    <location>
        <begin position="18"/>
        <end position="71"/>
    </location>
</feature>
<dbReference type="RefSeq" id="WP_139861597.1">
    <property type="nucleotide sequence ID" value="NZ_CAADFC020000016.1"/>
</dbReference>
<name>A0A508TEB6_9BRAD</name>
<comment type="caution">
    <text evidence="3">The sequence shown here is derived from an EMBL/GenBank/DDBJ whole genome shotgun (WGS) entry which is preliminary data.</text>
</comment>
<gene>
    <name evidence="3" type="ORF">CI1B_44180</name>
</gene>
<organism evidence="3 4">
    <name type="scientific">Bradyrhizobium ivorense</name>
    <dbReference type="NCBI Taxonomy" id="2511166"/>
    <lineage>
        <taxon>Bacteria</taxon>
        <taxon>Pseudomonadati</taxon>
        <taxon>Pseudomonadota</taxon>
        <taxon>Alphaproteobacteria</taxon>
        <taxon>Hyphomicrobiales</taxon>
        <taxon>Nitrobacteraceae</taxon>
        <taxon>Bradyrhizobium</taxon>
    </lineage>
</organism>
<accession>A0A508TEB6</accession>